<keyword evidence="2" id="KW-1185">Reference proteome</keyword>
<name>A0A068R4P5_9GAMM</name>
<dbReference type="Proteomes" id="UP000032735">
    <property type="component" value="Chromosome"/>
</dbReference>
<accession>A0A068R4P5</accession>
<sequence>MATTFFYCIFYYHTFYYYWSPVSVTESTCHYFVLHCLMLTV</sequence>
<dbReference type="HOGENOM" id="CLU_3278974_0_0_6"/>
<organism evidence="1 2">
    <name type="scientific">Xenorhabdus poinarii G6</name>
    <dbReference type="NCBI Taxonomy" id="1354304"/>
    <lineage>
        <taxon>Bacteria</taxon>
        <taxon>Pseudomonadati</taxon>
        <taxon>Pseudomonadota</taxon>
        <taxon>Gammaproteobacteria</taxon>
        <taxon>Enterobacterales</taxon>
        <taxon>Morganellaceae</taxon>
        <taxon>Xenorhabdus</taxon>
    </lineage>
</organism>
<reference evidence="1 2" key="1">
    <citation type="submission" date="2013-07" db="EMBL/GenBank/DDBJ databases">
        <authorList>
            <person name="Genoscope - CEA"/>
        </authorList>
    </citation>
    <scope>NUCLEOTIDE SEQUENCE [LARGE SCALE GENOMIC DNA]</scope>
    <source>
        <strain evidence="1 2">G6</strain>
    </source>
</reference>
<dbReference type="AlphaFoldDB" id="A0A068R4P5"/>
<gene>
    <name evidence="1" type="ORF">XPG1_2226</name>
</gene>
<proteinExistence type="predicted"/>
<protein>
    <submittedName>
        <fullName evidence="1">Uncharacterized protein</fullName>
    </submittedName>
</protein>
<dbReference type="EMBL" id="FO704551">
    <property type="protein sequence ID" value="CDG21881.1"/>
    <property type="molecule type" value="Genomic_DNA"/>
</dbReference>
<dbReference type="KEGG" id="xpo:XPG1_2226"/>
<evidence type="ECO:0000313" key="2">
    <source>
        <dbReference type="Proteomes" id="UP000032735"/>
    </source>
</evidence>
<evidence type="ECO:0000313" key="1">
    <source>
        <dbReference type="EMBL" id="CDG21881.1"/>
    </source>
</evidence>